<feature type="domain" description="Protein kinase" evidence="2">
    <location>
        <begin position="739"/>
        <end position="1020"/>
    </location>
</feature>
<dbReference type="InterPro" id="IPR000719">
    <property type="entry name" value="Prot_kinase_dom"/>
</dbReference>
<dbReference type="SUPFAM" id="SSF56112">
    <property type="entry name" value="Protein kinase-like (PK-like)"/>
    <property type="match status" value="1"/>
</dbReference>
<dbReference type="PANTHER" id="PTHR26392">
    <property type="entry name" value="MITOGEN-ACTIVATED PROTEIN KINASE KINASE KINASE 7-RELATED"/>
    <property type="match status" value="1"/>
</dbReference>
<keyword evidence="3" id="KW-1185">Reference proteome</keyword>
<dbReference type="Gene3D" id="3.40.50.300">
    <property type="entry name" value="P-loop containing nucleotide triphosphate hydrolases"/>
    <property type="match status" value="1"/>
</dbReference>
<dbReference type="Gene3D" id="1.10.510.10">
    <property type="entry name" value="Transferase(Phosphotransferase) domain 1"/>
    <property type="match status" value="1"/>
</dbReference>
<evidence type="ECO:0000259" key="2">
    <source>
        <dbReference type="PROSITE" id="PS50011"/>
    </source>
</evidence>
<accession>A0A2R2ML01</accession>
<organism evidence="3 4">
    <name type="scientific">Lingula anatina</name>
    <name type="common">Brachiopod</name>
    <name type="synonym">Lingula unguis</name>
    <dbReference type="NCBI Taxonomy" id="7574"/>
    <lineage>
        <taxon>Eukaryota</taxon>
        <taxon>Metazoa</taxon>
        <taxon>Spiralia</taxon>
        <taxon>Lophotrochozoa</taxon>
        <taxon>Brachiopoda</taxon>
        <taxon>Linguliformea</taxon>
        <taxon>Lingulata</taxon>
        <taxon>Lingulida</taxon>
        <taxon>Linguloidea</taxon>
        <taxon>Lingulidae</taxon>
        <taxon>Lingula</taxon>
    </lineage>
</organism>
<dbReference type="PROSITE" id="PS00108">
    <property type="entry name" value="PROTEIN_KINASE_ST"/>
    <property type="match status" value="1"/>
</dbReference>
<dbReference type="SUPFAM" id="SSF52540">
    <property type="entry name" value="P-loop containing nucleoside triphosphate hydrolases"/>
    <property type="match status" value="1"/>
</dbReference>
<feature type="region of interest" description="Disordered" evidence="1">
    <location>
        <begin position="219"/>
        <end position="253"/>
    </location>
</feature>
<evidence type="ECO:0000313" key="4">
    <source>
        <dbReference type="RefSeq" id="XP_023930742.1"/>
    </source>
</evidence>
<dbReference type="GO" id="GO:0004672">
    <property type="term" value="F:protein kinase activity"/>
    <property type="evidence" value="ECO:0007669"/>
    <property type="project" value="InterPro"/>
</dbReference>
<dbReference type="InParanoid" id="A0A2R2ML01"/>
<name>A0A2R2ML01_LINAN</name>
<dbReference type="InterPro" id="IPR045063">
    <property type="entry name" value="Dynamin_N"/>
</dbReference>
<proteinExistence type="predicted"/>
<dbReference type="AlphaFoldDB" id="A0A2R2ML01"/>
<dbReference type="PANTHER" id="PTHR26392:SF92">
    <property type="entry name" value="PROTEIN KINASE DOMAIN-CONTAINING PROTEIN"/>
    <property type="match status" value="1"/>
</dbReference>
<dbReference type="SMART" id="SM00220">
    <property type="entry name" value="S_TKc"/>
    <property type="match status" value="1"/>
</dbReference>
<evidence type="ECO:0000313" key="3">
    <source>
        <dbReference type="Proteomes" id="UP000085678"/>
    </source>
</evidence>
<dbReference type="GO" id="GO:0005524">
    <property type="term" value="F:ATP binding"/>
    <property type="evidence" value="ECO:0007669"/>
    <property type="project" value="InterPro"/>
</dbReference>
<dbReference type="PROSITE" id="PS50011">
    <property type="entry name" value="PROTEIN_KINASE_DOM"/>
    <property type="match status" value="1"/>
</dbReference>
<dbReference type="STRING" id="7574.A0A2R2ML01"/>
<dbReference type="Pfam" id="PF00069">
    <property type="entry name" value="Pkinase"/>
    <property type="match status" value="1"/>
</dbReference>
<dbReference type="InterPro" id="IPR027417">
    <property type="entry name" value="P-loop_NTPase"/>
</dbReference>
<dbReference type="Pfam" id="PF00350">
    <property type="entry name" value="Dynamin_N"/>
    <property type="match status" value="1"/>
</dbReference>
<dbReference type="InterPro" id="IPR008271">
    <property type="entry name" value="Ser/Thr_kinase_AS"/>
</dbReference>
<dbReference type="Proteomes" id="UP000085678">
    <property type="component" value="Unplaced"/>
</dbReference>
<protein>
    <submittedName>
        <fullName evidence="4">Uncharacterized protein LOC106166520</fullName>
    </submittedName>
</protein>
<dbReference type="InterPro" id="IPR011009">
    <property type="entry name" value="Kinase-like_dom_sf"/>
</dbReference>
<dbReference type="RefSeq" id="XP_023930742.1">
    <property type="nucleotide sequence ID" value="XM_024074974.1"/>
</dbReference>
<sequence>MAAAQDLREHFGPEQLKLLGKLGVLDAIQKLNLDPPHQPLLDSFGTDDTSRETLANARDVIAECEHLYKQCSTLLRNLSPVTKFFMNRLKPGFLKEFKGNYGSLKQQKFPILVAGEQSSGKSSFLNLLIGENVLPEGFRKTTALICEIHHSQAREANVYHRSGALVEHLDLSSPDHAEEQWRKLRQYIKGEETSSDPENPFERVEIAWPVDFFTGIASETPSDQSIEEQEEINARDTDSPDSGDSDASSKDENDMRVVFVDSPGFRAGTEDVFCNLEAYMTKCFGFVYLLNLATNDGVEDEGILRLLRLSRSKLEHPEYIMNPRSALFLCNKWDSVPEEERESMYRDILQKLRTEWPGLKEEQLLTLSLKEINESRRNGKHDVGFDKVVSSLCGVVSLAVYYKLDYYCRCLRGLLETGSFTCNQLSNGHSLQSKDYKTCTSQIIEELRKLAGKVNREKEQLAQFRRVQCSGLRSKLEEILLKKTSYFTTWEESECPDPVGTERDWPTVKSEISRKIKARFEEVLNPDKTEEVKECIEFYRDLIREKTVHTTNNCLKDLQNIENNILNEQPFTPNTQLQMAVEDHESFQKKLDLFRDILTSSRFYTSVSSAFGITYVAYFSTEDFEGERYEKSKVTFMETTAKQYIDLIKSSSNLTKFSEYYLDAGQAQEFAFQVILDGIDADLGLATALHDVKITENIGSKLKREAQAVRKLHKKVKIFEATRVHQYDFEAGDIENWPHILRQKTLTGFIGGLRNVYKATLHNRTIAIKTIKTLCLTDNSMREYPDDLDIFREYDMMRKLKSANSRHFIDFLGCAKYVEGDIFYLILAMELCEDGTLRHHIESSREFLPGNLEGSTEFKAGVRFVARLALQAAEGLSDLHAIGITHRDIKAENYLLTSDGTVKLCDVGESKATYLVETKGIGTDPYRAPELWDEPGPYNSRCDIFSFGLLLWELWHGQRVFGNLRSSDDIHRNVVRKGVRPDVRKVSSACDAWASVMTKCWSEDPTSRPTAREVVKSLLAVKRNYNQ</sequence>
<evidence type="ECO:0000256" key="1">
    <source>
        <dbReference type="SAM" id="MobiDB-lite"/>
    </source>
</evidence>
<dbReference type="OrthoDB" id="4062651at2759"/>
<dbReference type="KEGG" id="lak:106166520"/>
<gene>
    <name evidence="4" type="primary">LOC106166520</name>
</gene>
<reference evidence="4" key="1">
    <citation type="submission" date="2025-08" db="UniProtKB">
        <authorList>
            <consortium name="RefSeq"/>
        </authorList>
    </citation>
    <scope>IDENTIFICATION</scope>
    <source>
        <tissue evidence="4">Gonads</tissue>
    </source>
</reference>
<dbReference type="GeneID" id="106166520"/>